<dbReference type="EMBL" id="CM046392">
    <property type="protein sequence ID" value="KAI8554953.1"/>
    <property type="molecule type" value="Genomic_DNA"/>
</dbReference>
<proteinExistence type="predicted"/>
<evidence type="ECO:0000313" key="2">
    <source>
        <dbReference type="Proteomes" id="UP001062846"/>
    </source>
</evidence>
<reference evidence="1" key="1">
    <citation type="submission" date="2022-02" db="EMBL/GenBank/DDBJ databases">
        <title>Plant Genome Project.</title>
        <authorList>
            <person name="Zhang R.-G."/>
        </authorList>
    </citation>
    <scope>NUCLEOTIDE SEQUENCE</scope>
    <source>
        <strain evidence="1">AT1</strain>
    </source>
</reference>
<organism evidence="1 2">
    <name type="scientific">Rhododendron molle</name>
    <name type="common">Chinese azalea</name>
    <name type="synonym">Azalea mollis</name>
    <dbReference type="NCBI Taxonomy" id="49168"/>
    <lineage>
        <taxon>Eukaryota</taxon>
        <taxon>Viridiplantae</taxon>
        <taxon>Streptophyta</taxon>
        <taxon>Embryophyta</taxon>
        <taxon>Tracheophyta</taxon>
        <taxon>Spermatophyta</taxon>
        <taxon>Magnoliopsida</taxon>
        <taxon>eudicotyledons</taxon>
        <taxon>Gunneridae</taxon>
        <taxon>Pentapetalae</taxon>
        <taxon>asterids</taxon>
        <taxon>Ericales</taxon>
        <taxon>Ericaceae</taxon>
        <taxon>Ericoideae</taxon>
        <taxon>Rhodoreae</taxon>
        <taxon>Rhododendron</taxon>
    </lineage>
</organism>
<name>A0ACC0NQS3_RHOML</name>
<protein>
    <submittedName>
        <fullName evidence="1">Uncharacterized protein</fullName>
    </submittedName>
</protein>
<dbReference type="Proteomes" id="UP001062846">
    <property type="component" value="Chromosome 5"/>
</dbReference>
<gene>
    <name evidence="1" type="ORF">RHMOL_Rhmol05G0136100</name>
</gene>
<accession>A0ACC0NQS3</accession>
<comment type="caution">
    <text evidence="1">The sequence shown here is derived from an EMBL/GenBank/DDBJ whole genome shotgun (WGS) entry which is preliminary data.</text>
</comment>
<sequence length="102" mass="11660">MFDGTGCSKDKCFVKEMEVYVVWTTLPQLVFNDKFCRGSVVRATTDKLMMTIYKVLLLHHGPLLKFTLSLADLESCPKIDQLIFFVSKNGSREFKLHVHSEG</sequence>
<keyword evidence="2" id="KW-1185">Reference proteome</keyword>
<evidence type="ECO:0000313" key="1">
    <source>
        <dbReference type="EMBL" id="KAI8554953.1"/>
    </source>
</evidence>